<accession>A0ACB6Z834</accession>
<keyword evidence="2" id="KW-1185">Reference proteome</keyword>
<dbReference type="Proteomes" id="UP000886501">
    <property type="component" value="Unassembled WGS sequence"/>
</dbReference>
<evidence type="ECO:0000313" key="1">
    <source>
        <dbReference type="EMBL" id="KAF9645664.1"/>
    </source>
</evidence>
<gene>
    <name evidence="1" type="ORF">BDM02DRAFT_3119805</name>
</gene>
<sequence length="63" mass="7228">MCPAFFMDAYRAVYEDARDYIAAYGCIHAGGNEMNEGNVLFEYDANNHVRLRYYSCANQFADV</sequence>
<protein>
    <submittedName>
        <fullName evidence="1">Uncharacterized protein</fullName>
    </submittedName>
</protein>
<name>A0ACB6Z834_THEGA</name>
<comment type="caution">
    <text evidence="1">The sequence shown here is derived from an EMBL/GenBank/DDBJ whole genome shotgun (WGS) entry which is preliminary data.</text>
</comment>
<evidence type="ECO:0000313" key="2">
    <source>
        <dbReference type="Proteomes" id="UP000886501"/>
    </source>
</evidence>
<reference evidence="1" key="2">
    <citation type="journal article" date="2020" name="Nat. Commun.">
        <title>Large-scale genome sequencing of mycorrhizal fungi provides insights into the early evolution of symbiotic traits.</title>
        <authorList>
            <person name="Miyauchi S."/>
            <person name="Kiss E."/>
            <person name="Kuo A."/>
            <person name="Drula E."/>
            <person name="Kohler A."/>
            <person name="Sanchez-Garcia M."/>
            <person name="Morin E."/>
            <person name="Andreopoulos B."/>
            <person name="Barry K.W."/>
            <person name="Bonito G."/>
            <person name="Buee M."/>
            <person name="Carver A."/>
            <person name="Chen C."/>
            <person name="Cichocki N."/>
            <person name="Clum A."/>
            <person name="Culley D."/>
            <person name="Crous P.W."/>
            <person name="Fauchery L."/>
            <person name="Girlanda M."/>
            <person name="Hayes R.D."/>
            <person name="Keri Z."/>
            <person name="LaButti K."/>
            <person name="Lipzen A."/>
            <person name="Lombard V."/>
            <person name="Magnuson J."/>
            <person name="Maillard F."/>
            <person name="Murat C."/>
            <person name="Nolan M."/>
            <person name="Ohm R.A."/>
            <person name="Pangilinan J."/>
            <person name="Pereira M.F."/>
            <person name="Perotto S."/>
            <person name="Peter M."/>
            <person name="Pfister S."/>
            <person name="Riley R."/>
            <person name="Sitrit Y."/>
            <person name="Stielow J.B."/>
            <person name="Szollosi G."/>
            <person name="Zifcakova L."/>
            <person name="Stursova M."/>
            <person name="Spatafora J.W."/>
            <person name="Tedersoo L."/>
            <person name="Vaario L.M."/>
            <person name="Yamada A."/>
            <person name="Yan M."/>
            <person name="Wang P."/>
            <person name="Xu J."/>
            <person name="Bruns T."/>
            <person name="Baldrian P."/>
            <person name="Vilgalys R."/>
            <person name="Dunand C."/>
            <person name="Henrissat B."/>
            <person name="Grigoriev I.V."/>
            <person name="Hibbett D."/>
            <person name="Nagy L.G."/>
            <person name="Martin F.M."/>
        </authorList>
    </citation>
    <scope>NUCLEOTIDE SEQUENCE</scope>
    <source>
        <strain evidence="1">P2</strain>
    </source>
</reference>
<dbReference type="EMBL" id="MU118082">
    <property type="protein sequence ID" value="KAF9645664.1"/>
    <property type="molecule type" value="Genomic_DNA"/>
</dbReference>
<organism evidence="1 2">
    <name type="scientific">Thelephora ganbajun</name>
    <name type="common">Ganba fungus</name>
    <dbReference type="NCBI Taxonomy" id="370292"/>
    <lineage>
        <taxon>Eukaryota</taxon>
        <taxon>Fungi</taxon>
        <taxon>Dikarya</taxon>
        <taxon>Basidiomycota</taxon>
        <taxon>Agaricomycotina</taxon>
        <taxon>Agaricomycetes</taxon>
        <taxon>Thelephorales</taxon>
        <taxon>Thelephoraceae</taxon>
        <taxon>Thelephora</taxon>
    </lineage>
</organism>
<reference evidence="1" key="1">
    <citation type="submission" date="2019-10" db="EMBL/GenBank/DDBJ databases">
        <authorList>
            <consortium name="DOE Joint Genome Institute"/>
            <person name="Kuo A."/>
            <person name="Miyauchi S."/>
            <person name="Kiss E."/>
            <person name="Drula E."/>
            <person name="Kohler A."/>
            <person name="Sanchez-Garcia M."/>
            <person name="Andreopoulos B."/>
            <person name="Barry K.W."/>
            <person name="Bonito G."/>
            <person name="Buee M."/>
            <person name="Carver A."/>
            <person name="Chen C."/>
            <person name="Cichocki N."/>
            <person name="Clum A."/>
            <person name="Culley D."/>
            <person name="Crous P.W."/>
            <person name="Fauchery L."/>
            <person name="Girlanda M."/>
            <person name="Hayes R."/>
            <person name="Keri Z."/>
            <person name="Labutti K."/>
            <person name="Lipzen A."/>
            <person name="Lombard V."/>
            <person name="Magnuson J."/>
            <person name="Maillard F."/>
            <person name="Morin E."/>
            <person name="Murat C."/>
            <person name="Nolan M."/>
            <person name="Ohm R."/>
            <person name="Pangilinan J."/>
            <person name="Pereira M."/>
            <person name="Perotto S."/>
            <person name="Peter M."/>
            <person name="Riley R."/>
            <person name="Sitrit Y."/>
            <person name="Stielow B."/>
            <person name="Szollosi G."/>
            <person name="Zifcakova L."/>
            <person name="Stursova M."/>
            <person name="Spatafora J.W."/>
            <person name="Tedersoo L."/>
            <person name="Vaario L.-M."/>
            <person name="Yamada A."/>
            <person name="Yan M."/>
            <person name="Wang P."/>
            <person name="Xu J."/>
            <person name="Bruns T."/>
            <person name="Baldrian P."/>
            <person name="Vilgalys R."/>
            <person name="Henrissat B."/>
            <person name="Grigoriev I.V."/>
            <person name="Hibbett D."/>
            <person name="Nagy L.G."/>
            <person name="Martin F.M."/>
        </authorList>
    </citation>
    <scope>NUCLEOTIDE SEQUENCE</scope>
    <source>
        <strain evidence="1">P2</strain>
    </source>
</reference>
<proteinExistence type="predicted"/>